<organism evidence="7">
    <name type="scientific">uncultured Caudovirales phage</name>
    <dbReference type="NCBI Taxonomy" id="2100421"/>
    <lineage>
        <taxon>Viruses</taxon>
        <taxon>Duplodnaviria</taxon>
        <taxon>Heunggongvirae</taxon>
        <taxon>Uroviricota</taxon>
        <taxon>Caudoviricetes</taxon>
        <taxon>Peduoviridae</taxon>
        <taxon>Maltschvirus</taxon>
        <taxon>Maltschvirus maltsch</taxon>
    </lineage>
</organism>
<protein>
    <submittedName>
        <fullName evidence="7">Large terminase protein</fullName>
    </submittedName>
</protein>
<dbReference type="Gene3D" id="3.40.50.300">
    <property type="entry name" value="P-loop containing nucleotide triphosphate hydrolases"/>
    <property type="match status" value="1"/>
</dbReference>
<evidence type="ECO:0000256" key="1">
    <source>
        <dbReference type="ARBA" id="ARBA00022612"/>
    </source>
</evidence>
<sequence length="530" mass="60237">MAKSLEGVLVKKAHTKEKFTEEQVEDLLKCADPVDGYLYFARKFFYIQHPVKGKLLFEPFEYQVGLMHSYHDNRFNINMLPRQSGKTTCASAYLLWFAMFHPDQTILVAAHKYTGAQEIMARIRYGYELCPDHIRSGVTSYNKGSMEFDNGSRIVSATTTGNTGRGMSISLLYCDEFAFVQPNIATEFWTSISPTLATGGRAIITSTPNSDEDTFATIWKESQDKFDEFGDERTDGLGRNGFHGFRSEWGDHPDRDEEWKKQEIGRIGEERFRREYGCEFLVFDETLINSIKLSELVGRDPIERMGQVRWYKKPTPGNVYLTALDPCLGTGGDYAGIQVFELPSFVQVAEWQHNITPVQGQVKIFRDILKYIQDEIGEDNSNNIYWSCENNTVGEAALIVIADLGEETFPGLFVSEPVRKGHVRKFRKGFNTTFGSKISACSRLKFLIEEDKMKLNSKVLISELKTFIASGTSFKAKAGQHDDLVSALLLVIRMSVILADWDPRVFELMSVNTHFEEDWEAPLPIFISSN</sequence>
<keyword evidence="1" id="KW-1188">Viral release from host cell</keyword>
<dbReference type="InterPro" id="IPR035421">
    <property type="entry name" value="Terminase_6C"/>
</dbReference>
<evidence type="ECO:0000313" key="6">
    <source>
        <dbReference type="EMBL" id="CAB4125836.1"/>
    </source>
</evidence>
<name>A0A6J7WJC6_9CAUD</name>
<dbReference type="Pfam" id="PF03237">
    <property type="entry name" value="Terminase_6N"/>
    <property type="match status" value="1"/>
</dbReference>
<feature type="domain" description="Terminase large subunit gp17-like C-terminal" evidence="5">
    <location>
        <begin position="323"/>
        <end position="492"/>
    </location>
</feature>
<evidence type="ECO:0000256" key="4">
    <source>
        <dbReference type="ARBA" id="ARBA00023219"/>
    </source>
</evidence>
<evidence type="ECO:0000256" key="2">
    <source>
        <dbReference type="ARBA" id="ARBA00022741"/>
    </source>
</evidence>
<keyword evidence="2" id="KW-0547">Nucleotide-binding</keyword>
<evidence type="ECO:0000259" key="5">
    <source>
        <dbReference type="Pfam" id="PF17289"/>
    </source>
</evidence>
<evidence type="ECO:0000313" key="7">
    <source>
        <dbReference type="EMBL" id="CAB5209285.1"/>
    </source>
</evidence>
<dbReference type="Gene3D" id="3.30.420.240">
    <property type="match status" value="1"/>
</dbReference>
<dbReference type="InterPro" id="IPR027417">
    <property type="entry name" value="P-loop_NTPase"/>
</dbReference>
<dbReference type="Pfam" id="PF17289">
    <property type="entry name" value="Terminase_6C"/>
    <property type="match status" value="1"/>
</dbReference>
<reference evidence="7" key="1">
    <citation type="submission" date="2020-05" db="EMBL/GenBank/DDBJ databases">
        <authorList>
            <person name="Chiriac C."/>
            <person name="Salcher M."/>
            <person name="Ghai R."/>
            <person name="Kavagutti S V."/>
        </authorList>
    </citation>
    <scope>NUCLEOTIDE SEQUENCE</scope>
</reference>
<gene>
    <name evidence="7" type="ORF">UFOVP181_402</name>
    <name evidence="6" type="ORF">UFOVP57_237</name>
</gene>
<accession>A0A6J7WJC6</accession>
<dbReference type="EMBL" id="LR798231">
    <property type="protein sequence ID" value="CAB5209285.1"/>
    <property type="molecule type" value="Genomic_DNA"/>
</dbReference>
<evidence type="ECO:0000256" key="3">
    <source>
        <dbReference type="ARBA" id="ARBA00022840"/>
    </source>
</evidence>
<dbReference type="GO" id="GO:0005524">
    <property type="term" value="F:ATP binding"/>
    <property type="evidence" value="ECO:0007669"/>
    <property type="project" value="UniProtKB-KW"/>
</dbReference>
<keyword evidence="3" id="KW-0067">ATP-binding</keyword>
<dbReference type="EMBL" id="LR796187">
    <property type="protein sequence ID" value="CAB4125836.1"/>
    <property type="molecule type" value="Genomic_DNA"/>
</dbReference>
<keyword evidence="4" id="KW-0231">Viral genome packaging</keyword>
<proteinExistence type="predicted"/>